<feature type="domain" description="Outer membrane protein beta-barrel" evidence="2">
    <location>
        <begin position="3"/>
        <end position="175"/>
    </location>
</feature>
<accession>A0A8J3GD37</accession>
<evidence type="ECO:0000259" key="2">
    <source>
        <dbReference type="Pfam" id="PF13505"/>
    </source>
</evidence>
<dbReference type="InterPro" id="IPR011250">
    <property type="entry name" value="OMP/PagP_B-barrel"/>
</dbReference>
<organism evidence="3 4">
    <name type="scientific">Persicitalea jodogahamensis</name>
    <dbReference type="NCBI Taxonomy" id="402147"/>
    <lineage>
        <taxon>Bacteria</taxon>
        <taxon>Pseudomonadati</taxon>
        <taxon>Bacteroidota</taxon>
        <taxon>Cytophagia</taxon>
        <taxon>Cytophagales</taxon>
        <taxon>Spirosomataceae</taxon>
        <taxon>Persicitalea</taxon>
    </lineage>
</organism>
<dbReference type="SUPFAM" id="SSF56925">
    <property type="entry name" value="OMPA-like"/>
    <property type="match status" value="1"/>
</dbReference>
<dbReference type="EMBL" id="BMXF01000009">
    <property type="protein sequence ID" value="GHB88344.1"/>
    <property type="molecule type" value="Genomic_DNA"/>
</dbReference>
<dbReference type="AlphaFoldDB" id="A0A8J3GD37"/>
<keyword evidence="1" id="KW-0732">Signal</keyword>
<gene>
    <name evidence="3" type="ORF">GCM10007390_50560</name>
</gene>
<evidence type="ECO:0000313" key="4">
    <source>
        <dbReference type="Proteomes" id="UP000598271"/>
    </source>
</evidence>
<comment type="caution">
    <text evidence="3">The sequence shown here is derived from an EMBL/GenBank/DDBJ whole genome shotgun (WGS) entry which is preliminary data.</text>
</comment>
<dbReference type="Gene3D" id="2.40.160.20">
    <property type="match status" value="1"/>
</dbReference>
<reference evidence="3 4" key="1">
    <citation type="journal article" date="2014" name="Int. J. Syst. Evol. Microbiol.">
        <title>Complete genome sequence of Corynebacterium casei LMG S-19264T (=DSM 44701T), isolated from a smear-ripened cheese.</title>
        <authorList>
            <consortium name="US DOE Joint Genome Institute (JGI-PGF)"/>
            <person name="Walter F."/>
            <person name="Albersmeier A."/>
            <person name="Kalinowski J."/>
            <person name="Ruckert C."/>
        </authorList>
    </citation>
    <scope>NUCLEOTIDE SEQUENCE [LARGE SCALE GENOMIC DNA]</scope>
    <source>
        <strain evidence="3 4">KCTC 12866</strain>
    </source>
</reference>
<protein>
    <recommendedName>
        <fullName evidence="2">Outer membrane protein beta-barrel domain-containing protein</fullName>
    </recommendedName>
</protein>
<evidence type="ECO:0000256" key="1">
    <source>
        <dbReference type="ARBA" id="ARBA00022729"/>
    </source>
</evidence>
<sequence>MVLSLMIGAPVLAQLSAGASLGYGIPTEAGGSGLWGGGLEAKYYFNYQLAVGARVRAYTETIGQTDGGLDGKLTAITIPMMATVEYHITDTDFHPFVGMEAGIIRSALITDLKFNGQNIYDDSTKDYNIGLAPKLGIGFDITQGLMVTAEALYNIGLGKNQAGNTQLNFERSARFLTVHAGIAFTFGNRFD</sequence>
<name>A0A8J3GD37_9BACT</name>
<keyword evidence="4" id="KW-1185">Reference proteome</keyword>
<dbReference type="InterPro" id="IPR027385">
    <property type="entry name" value="Beta-barrel_OMP"/>
</dbReference>
<proteinExistence type="predicted"/>
<evidence type="ECO:0000313" key="3">
    <source>
        <dbReference type="EMBL" id="GHB88344.1"/>
    </source>
</evidence>
<dbReference type="Proteomes" id="UP000598271">
    <property type="component" value="Unassembled WGS sequence"/>
</dbReference>
<dbReference type="Pfam" id="PF13505">
    <property type="entry name" value="OMP_b-brl"/>
    <property type="match status" value="1"/>
</dbReference>